<dbReference type="EMBL" id="LYPA01000046">
    <property type="protein sequence ID" value="OBR66514.1"/>
    <property type="molecule type" value="Genomic_DNA"/>
</dbReference>
<dbReference type="STRING" id="1844972.A7K91_03450"/>
<comment type="caution">
    <text evidence="1">The sequence shown here is derived from an EMBL/GenBank/DDBJ whole genome shotgun (WGS) entry which is preliminary data.</text>
</comment>
<dbReference type="Proteomes" id="UP000092024">
    <property type="component" value="Unassembled WGS sequence"/>
</dbReference>
<gene>
    <name evidence="1" type="ORF">A7K91_03450</name>
</gene>
<organism evidence="1 2">
    <name type="scientific">Paenibacillus oryzae</name>
    <dbReference type="NCBI Taxonomy" id="1844972"/>
    <lineage>
        <taxon>Bacteria</taxon>
        <taxon>Bacillati</taxon>
        <taxon>Bacillota</taxon>
        <taxon>Bacilli</taxon>
        <taxon>Bacillales</taxon>
        <taxon>Paenibacillaceae</taxon>
        <taxon>Paenibacillus</taxon>
    </lineage>
</organism>
<sequence>MSVSIYYTCTREHVLTDSEQEAISTIVQQYNEDFEGKDRAESFTVYEFDASSQTEIFAGSTKLTMTDQFETLLNDLFYWLKCLTDIRRKVDGGEWHVHLDDSDAVWDEQLGWTMPEG</sequence>
<reference evidence="1 2" key="1">
    <citation type="submission" date="2016-05" db="EMBL/GenBank/DDBJ databases">
        <title>Paenibacillus oryzae. sp. nov., isolated from the rice root.</title>
        <authorList>
            <person name="Zhang J."/>
            <person name="Zhang X."/>
        </authorList>
    </citation>
    <scope>NUCLEOTIDE SEQUENCE [LARGE SCALE GENOMIC DNA]</scope>
    <source>
        <strain evidence="1 2">1DrF-4</strain>
    </source>
</reference>
<protein>
    <submittedName>
        <fullName evidence="1">Uncharacterized protein</fullName>
    </submittedName>
</protein>
<name>A0A1A5YLN1_9BACL</name>
<evidence type="ECO:0000313" key="2">
    <source>
        <dbReference type="Proteomes" id="UP000092024"/>
    </source>
</evidence>
<keyword evidence="2" id="KW-1185">Reference proteome</keyword>
<dbReference type="AlphaFoldDB" id="A0A1A5YLN1"/>
<dbReference type="OrthoDB" id="6636650at2"/>
<proteinExistence type="predicted"/>
<accession>A0A1A5YLN1</accession>
<evidence type="ECO:0000313" key="1">
    <source>
        <dbReference type="EMBL" id="OBR66514.1"/>
    </source>
</evidence>